<dbReference type="AlphaFoldDB" id="A0A1Y5TYR1"/>
<dbReference type="GO" id="GO:0004360">
    <property type="term" value="F:glutamine-fructose-6-phosphate transaminase (isomerizing) activity"/>
    <property type="evidence" value="ECO:0007669"/>
    <property type="project" value="UniProtKB-EC"/>
</dbReference>
<dbReference type="CDD" id="cd05009">
    <property type="entry name" value="SIS_GlmS_GlmD_2"/>
    <property type="match status" value="1"/>
</dbReference>
<dbReference type="InterPro" id="IPR035490">
    <property type="entry name" value="GlmS/FrlB_SIS"/>
</dbReference>
<dbReference type="PROSITE" id="PS51464">
    <property type="entry name" value="SIS"/>
    <property type="match status" value="2"/>
</dbReference>
<evidence type="ECO:0000256" key="1">
    <source>
        <dbReference type="ARBA" id="ARBA00022576"/>
    </source>
</evidence>
<dbReference type="Gene3D" id="3.40.50.10490">
    <property type="entry name" value="Glucose-6-phosphate isomerase like protein, domain 1"/>
    <property type="match status" value="2"/>
</dbReference>
<dbReference type="RefSeq" id="WP_085880529.1">
    <property type="nucleotide sequence ID" value="NZ_FWFZ01000030.1"/>
</dbReference>
<dbReference type="PANTHER" id="PTHR10937">
    <property type="entry name" value="GLUCOSAMINE--FRUCTOSE-6-PHOSPHATE AMINOTRANSFERASE, ISOMERIZING"/>
    <property type="match status" value="1"/>
</dbReference>
<keyword evidence="2" id="KW-0677">Repeat</keyword>
<evidence type="ECO:0000313" key="5">
    <source>
        <dbReference type="Proteomes" id="UP000193900"/>
    </source>
</evidence>
<dbReference type="OrthoDB" id="9779207at2"/>
<dbReference type="Proteomes" id="UP000193900">
    <property type="component" value="Unassembled WGS sequence"/>
</dbReference>
<dbReference type="EMBL" id="FWFZ01000030">
    <property type="protein sequence ID" value="SLN74276.1"/>
    <property type="molecule type" value="Genomic_DNA"/>
</dbReference>
<protein>
    <submittedName>
        <fullName evidence="4">Glutamine--fructose-6-phosphate aminotransferase [isomerizing]</fullName>
        <ecNumber evidence="4">2.6.1.16</ecNumber>
    </submittedName>
</protein>
<evidence type="ECO:0000313" key="4">
    <source>
        <dbReference type="EMBL" id="SLN74276.1"/>
    </source>
</evidence>
<dbReference type="Pfam" id="PF01380">
    <property type="entry name" value="SIS"/>
    <property type="match status" value="1"/>
</dbReference>
<evidence type="ECO:0000256" key="2">
    <source>
        <dbReference type="ARBA" id="ARBA00022737"/>
    </source>
</evidence>
<gene>
    <name evidence="4" type="primary">glmS_3</name>
    <name evidence="4" type="ORF">ROA7023_03783</name>
</gene>
<keyword evidence="5" id="KW-1185">Reference proteome</keyword>
<dbReference type="CDD" id="cd05008">
    <property type="entry name" value="SIS_GlmS_GlmD_1"/>
    <property type="match status" value="1"/>
</dbReference>
<dbReference type="SUPFAM" id="SSF53697">
    <property type="entry name" value="SIS domain"/>
    <property type="match status" value="1"/>
</dbReference>
<evidence type="ECO:0000259" key="3">
    <source>
        <dbReference type="PROSITE" id="PS51464"/>
    </source>
</evidence>
<keyword evidence="4" id="KW-0808">Transferase</keyword>
<dbReference type="GO" id="GO:1901135">
    <property type="term" value="P:carbohydrate derivative metabolic process"/>
    <property type="evidence" value="ECO:0007669"/>
    <property type="project" value="InterPro"/>
</dbReference>
<dbReference type="InterPro" id="IPR046348">
    <property type="entry name" value="SIS_dom_sf"/>
</dbReference>
<dbReference type="PANTHER" id="PTHR10937:SF4">
    <property type="entry name" value="GLUCOSAMINE-6-PHOSPHATE DEAMINASE"/>
    <property type="match status" value="1"/>
</dbReference>
<reference evidence="4 5" key="1">
    <citation type="submission" date="2017-03" db="EMBL/GenBank/DDBJ databases">
        <authorList>
            <person name="Afonso C.L."/>
            <person name="Miller P.J."/>
            <person name="Scott M.A."/>
            <person name="Spackman E."/>
            <person name="Goraichik I."/>
            <person name="Dimitrov K.M."/>
            <person name="Suarez D.L."/>
            <person name="Swayne D.E."/>
        </authorList>
    </citation>
    <scope>NUCLEOTIDE SEQUENCE [LARGE SCALE GENOMIC DNA]</scope>
    <source>
        <strain evidence="4 5">CECT 7023</strain>
    </source>
</reference>
<feature type="domain" description="SIS" evidence="3">
    <location>
        <begin position="31"/>
        <end position="190"/>
    </location>
</feature>
<feature type="domain" description="SIS" evidence="3">
    <location>
        <begin position="191"/>
        <end position="332"/>
    </location>
</feature>
<dbReference type="EC" id="2.6.1.16" evidence="4"/>
<dbReference type="InterPro" id="IPR001347">
    <property type="entry name" value="SIS_dom"/>
</dbReference>
<proteinExistence type="predicted"/>
<keyword evidence="1 4" id="KW-0032">Aminotransferase</keyword>
<dbReference type="GO" id="GO:0097367">
    <property type="term" value="F:carbohydrate derivative binding"/>
    <property type="evidence" value="ECO:0007669"/>
    <property type="project" value="InterPro"/>
</dbReference>
<organism evidence="4 5">
    <name type="scientific">Roseisalinus antarcticus</name>
    <dbReference type="NCBI Taxonomy" id="254357"/>
    <lineage>
        <taxon>Bacteria</taxon>
        <taxon>Pseudomonadati</taxon>
        <taxon>Pseudomonadota</taxon>
        <taxon>Alphaproteobacteria</taxon>
        <taxon>Rhodobacterales</taxon>
        <taxon>Roseobacteraceae</taxon>
        <taxon>Roseisalinus</taxon>
    </lineage>
</organism>
<name>A0A1Y5TYR1_9RHOB</name>
<accession>A0A1Y5TYR1</accession>
<sequence>MTPLGATTLSEFLSQPEAWSSLLRRLGDGDLTPGFAPADHEEVILFGSGSSYYLGLAAADWMRRRGLPARALPSCEILLDPEAVAGGRNCLAIGLSRSGRSSELLLAAEILSGRGCPVAGVSCTADSAQLLAADHPLHVAEGHEDGLVMLRSFTSMLLTLQWMTGTAEDRAALTALPEAGRRLIADCDGPVAALARARDFDRFVFLASGASHPLALEAALKIQEMSISTSEAYHSLEYRHGPKACANARTLVCLSTLSDRAHGLSLARDMAELGAAVMVVGTDAAAYGEVANLVLPLPGALSPPQAAVLELLPMQLFAYHTAVRLGRDPDAPQNLSRVVTF</sequence>
<dbReference type="InterPro" id="IPR035466">
    <property type="entry name" value="GlmS/AgaS_SIS"/>
</dbReference>